<evidence type="ECO:0000313" key="1">
    <source>
        <dbReference type="EMBL" id="MFC6045856.1"/>
    </source>
</evidence>
<evidence type="ECO:0008006" key="3">
    <source>
        <dbReference type="Google" id="ProtNLM"/>
    </source>
</evidence>
<dbReference type="EMBL" id="JBHSRJ010000009">
    <property type="protein sequence ID" value="MFC6045856.1"/>
    <property type="molecule type" value="Genomic_DNA"/>
</dbReference>
<comment type="caution">
    <text evidence="1">The sequence shown here is derived from an EMBL/GenBank/DDBJ whole genome shotgun (WGS) entry which is preliminary data.</text>
</comment>
<dbReference type="Proteomes" id="UP001596135">
    <property type="component" value="Unassembled WGS sequence"/>
</dbReference>
<gene>
    <name evidence="1" type="ORF">ACFPYL_22430</name>
</gene>
<name>A0ABW1LPI8_9ACTN</name>
<protein>
    <recommendedName>
        <fullName evidence="3">AbiTii domain-containing protein</fullName>
    </recommendedName>
</protein>
<reference evidence="2" key="1">
    <citation type="journal article" date="2019" name="Int. J. Syst. Evol. Microbiol.">
        <title>The Global Catalogue of Microorganisms (GCM) 10K type strain sequencing project: providing services to taxonomists for standard genome sequencing and annotation.</title>
        <authorList>
            <consortium name="The Broad Institute Genomics Platform"/>
            <consortium name="The Broad Institute Genome Sequencing Center for Infectious Disease"/>
            <person name="Wu L."/>
            <person name="Ma J."/>
        </authorList>
    </citation>
    <scope>NUCLEOTIDE SEQUENCE [LARGE SCALE GENOMIC DNA]</scope>
    <source>
        <strain evidence="2">CCUG 54522</strain>
    </source>
</reference>
<keyword evidence="2" id="KW-1185">Reference proteome</keyword>
<organism evidence="1 2">
    <name type="scientific">Nocardioides hankookensis</name>
    <dbReference type="NCBI Taxonomy" id="443157"/>
    <lineage>
        <taxon>Bacteria</taxon>
        <taxon>Bacillati</taxon>
        <taxon>Actinomycetota</taxon>
        <taxon>Actinomycetes</taxon>
        <taxon>Propionibacteriales</taxon>
        <taxon>Nocardioidaceae</taxon>
        <taxon>Nocardioides</taxon>
    </lineage>
</organism>
<dbReference type="RefSeq" id="WP_379159807.1">
    <property type="nucleotide sequence ID" value="NZ_JBHSRJ010000009.1"/>
</dbReference>
<sequence>MPTAPLALVELGNGRSLLPPSAMEDPRAGLLLEHHWVREGADELPVWVLSHGPQTPRDSIRRVRAHAMRLHCELEGFAAVLRACRLGVLDPAGPESLRTYLLEVAKRLLRQEYDGMPQASLLQYVAQKTKIDNEGRMSSLEEAFSDVSPSLRRMVRDVAALTESLGPEKVQINFVSDGGSLTMGDNNIVGSGNSVGSNNVKVGDNNTVSGVVGSNNDLRNNTFGDASSGATAIDLADQLVDQLRSLGAQLTGGELDLAETVAEQLRTENPPVDRIKRFLKSILDGIRTIGVSAAPAVATIASIHELLG</sequence>
<evidence type="ECO:0000313" key="2">
    <source>
        <dbReference type="Proteomes" id="UP001596135"/>
    </source>
</evidence>
<accession>A0ABW1LPI8</accession>
<proteinExistence type="predicted"/>